<evidence type="ECO:0000313" key="4">
    <source>
        <dbReference type="Proteomes" id="UP000281192"/>
    </source>
</evidence>
<protein>
    <submittedName>
        <fullName evidence="2">Uncharacterized protein</fullName>
    </submittedName>
</protein>
<reference evidence="1 4" key="2">
    <citation type="submission" date="2018-01" db="EMBL/GenBank/DDBJ databases">
        <title>Complete genome sequence of Caulobacter flavus RHGG3.</title>
        <authorList>
            <person name="Yang E."/>
        </authorList>
    </citation>
    <scope>NUCLEOTIDE SEQUENCE [LARGE SCALE GENOMIC DNA]</scope>
    <source>
        <strain evidence="1 4">RHGG3</strain>
    </source>
</reference>
<keyword evidence="4" id="KW-1185">Reference proteome</keyword>
<evidence type="ECO:0000313" key="2">
    <source>
        <dbReference type="EMBL" id="PLR17749.1"/>
    </source>
</evidence>
<dbReference type="EMBL" id="PJRQ01000015">
    <property type="protein sequence ID" value="PLR17749.1"/>
    <property type="molecule type" value="Genomic_DNA"/>
</dbReference>
<evidence type="ECO:0000313" key="1">
    <source>
        <dbReference type="EMBL" id="AYV46841.1"/>
    </source>
</evidence>
<reference evidence="2 3" key="1">
    <citation type="submission" date="2017-12" db="EMBL/GenBank/DDBJ databases">
        <title>The genome sequence of Caulobacter flavus CGMCC1 15093.</title>
        <authorList>
            <person name="Gao J."/>
            <person name="Mao X."/>
            <person name="Sun J."/>
        </authorList>
    </citation>
    <scope>NUCLEOTIDE SEQUENCE [LARGE SCALE GENOMIC DNA]</scope>
    <source>
        <strain evidence="2 3">CGMCC1 15093</strain>
    </source>
</reference>
<gene>
    <name evidence="1" type="ORF">C1707_11525</name>
    <name evidence="2" type="ORF">CFHF_07940</name>
</gene>
<name>A0A2N5CVC1_9CAUL</name>
<dbReference type="Proteomes" id="UP000281192">
    <property type="component" value="Chromosome"/>
</dbReference>
<accession>A0A2N5CVC1</accession>
<dbReference type="EMBL" id="CP026100">
    <property type="protein sequence ID" value="AYV46841.1"/>
    <property type="molecule type" value="Genomic_DNA"/>
</dbReference>
<dbReference type="Proteomes" id="UP000234483">
    <property type="component" value="Unassembled WGS sequence"/>
</dbReference>
<evidence type="ECO:0000313" key="3">
    <source>
        <dbReference type="Proteomes" id="UP000234483"/>
    </source>
</evidence>
<dbReference type="KEGG" id="cfh:C1707_11525"/>
<organism evidence="2 3">
    <name type="scientific">Caulobacter flavus</name>
    <dbReference type="NCBI Taxonomy" id="1679497"/>
    <lineage>
        <taxon>Bacteria</taxon>
        <taxon>Pseudomonadati</taxon>
        <taxon>Pseudomonadota</taxon>
        <taxon>Alphaproteobacteria</taxon>
        <taxon>Caulobacterales</taxon>
        <taxon>Caulobacteraceae</taxon>
        <taxon>Caulobacter</taxon>
    </lineage>
</organism>
<dbReference type="OrthoDB" id="7190924at2"/>
<dbReference type="AlphaFoldDB" id="A0A2N5CVC1"/>
<dbReference type="RefSeq" id="WP_101712482.1">
    <property type="nucleotide sequence ID" value="NZ_PJRQ01000015.1"/>
</dbReference>
<proteinExistence type="predicted"/>
<sequence length="130" mass="12992">MKAPNLAPMIGVLMAVFAGGVGLAGAAGTTTSVELPLVASIYCGPARHATVLAVGAGGALSFEGRAIETEALDAALAKLAAADHRLAIWARPDTGYGVIQPLITAAGRAGVGVDLISTNAYPEPPDRTSR</sequence>